<keyword evidence="1" id="KW-0175">Coiled coil</keyword>
<reference evidence="2" key="1">
    <citation type="journal article" date="2021" name="Sci. Adv.">
        <title>The American lobster genome reveals insights on longevity, neural, and immune adaptations.</title>
        <authorList>
            <person name="Polinski J.M."/>
            <person name="Zimin A.V."/>
            <person name="Clark K.F."/>
            <person name="Kohn A.B."/>
            <person name="Sadowski N."/>
            <person name="Timp W."/>
            <person name="Ptitsyn A."/>
            <person name="Khanna P."/>
            <person name="Romanova D.Y."/>
            <person name="Williams P."/>
            <person name="Greenwood S.J."/>
            <person name="Moroz L.L."/>
            <person name="Walt D.R."/>
            <person name="Bodnar A.G."/>
        </authorList>
    </citation>
    <scope>NUCLEOTIDE SEQUENCE</scope>
    <source>
        <strain evidence="2">GMGI-L3</strain>
    </source>
</reference>
<evidence type="ECO:0000313" key="3">
    <source>
        <dbReference type="Proteomes" id="UP000747542"/>
    </source>
</evidence>
<organism evidence="2 3">
    <name type="scientific">Homarus americanus</name>
    <name type="common">American lobster</name>
    <dbReference type="NCBI Taxonomy" id="6706"/>
    <lineage>
        <taxon>Eukaryota</taxon>
        <taxon>Metazoa</taxon>
        <taxon>Ecdysozoa</taxon>
        <taxon>Arthropoda</taxon>
        <taxon>Crustacea</taxon>
        <taxon>Multicrustacea</taxon>
        <taxon>Malacostraca</taxon>
        <taxon>Eumalacostraca</taxon>
        <taxon>Eucarida</taxon>
        <taxon>Decapoda</taxon>
        <taxon>Pleocyemata</taxon>
        <taxon>Astacidea</taxon>
        <taxon>Nephropoidea</taxon>
        <taxon>Nephropidae</taxon>
        <taxon>Homarus</taxon>
    </lineage>
</organism>
<proteinExistence type="predicted"/>
<evidence type="ECO:0000313" key="2">
    <source>
        <dbReference type="EMBL" id="KAG7163370.1"/>
    </source>
</evidence>
<evidence type="ECO:0000256" key="1">
    <source>
        <dbReference type="SAM" id="Coils"/>
    </source>
</evidence>
<name>A0A8J5MT84_HOMAM</name>
<accession>A0A8J5MT84</accession>
<dbReference type="PANTHER" id="PTHR18863:SF6">
    <property type="entry name" value="COILED-COIL DOMAIN-CONTAINING PROTEIN 170"/>
    <property type="match status" value="1"/>
</dbReference>
<sequence length="98" mass="11538">MLRRKLALTEDAARASRHLEEERDDLIAKYKRQCRMVERLNGELSETKLQLRDLKSQLTDAVDEKTRAAQQQKKIEELTTKINELDTIRSRQQKKISS</sequence>
<comment type="caution">
    <text evidence="2">The sequence shown here is derived from an EMBL/GenBank/DDBJ whole genome shotgun (WGS) entry which is preliminary data.</text>
</comment>
<keyword evidence="3" id="KW-1185">Reference proteome</keyword>
<dbReference type="Proteomes" id="UP000747542">
    <property type="component" value="Unassembled WGS sequence"/>
</dbReference>
<gene>
    <name evidence="2" type="ORF">Hamer_G004507</name>
</gene>
<dbReference type="AlphaFoldDB" id="A0A8J5MT84"/>
<feature type="coiled-coil region" evidence="1">
    <location>
        <begin position="37"/>
        <end position="95"/>
    </location>
</feature>
<dbReference type="PANTHER" id="PTHR18863">
    <property type="entry name" value="TSEC-2-RELATED"/>
    <property type="match status" value="1"/>
</dbReference>
<dbReference type="InterPro" id="IPR039139">
    <property type="entry name" value="CCDC170-like"/>
</dbReference>
<protein>
    <submittedName>
        <fullName evidence="2">Uncharacterized protein</fullName>
    </submittedName>
</protein>
<dbReference type="EMBL" id="JAHLQT010026473">
    <property type="protein sequence ID" value="KAG7163370.1"/>
    <property type="molecule type" value="Genomic_DNA"/>
</dbReference>